<dbReference type="Gramene" id="Pp3c21_10390V3.1">
    <property type="protein sequence ID" value="PAC:32915126.CDS.1"/>
    <property type="gene ID" value="Pp3c21_10390"/>
</dbReference>
<reference evidence="1 3" key="2">
    <citation type="journal article" date="2018" name="Plant J.">
        <title>The Physcomitrella patens chromosome-scale assembly reveals moss genome structure and evolution.</title>
        <authorList>
            <person name="Lang D."/>
            <person name="Ullrich K.K."/>
            <person name="Murat F."/>
            <person name="Fuchs J."/>
            <person name="Jenkins J."/>
            <person name="Haas F.B."/>
            <person name="Piednoel M."/>
            <person name="Gundlach H."/>
            <person name="Van Bel M."/>
            <person name="Meyberg R."/>
            <person name="Vives C."/>
            <person name="Morata J."/>
            <person name="Symeonidi A."/>
            <person name="Hiss M."/>
            <person name="Muchero W."/>
            <person name="Kamisugi Y."/>
            <person name="Saleh O."/>
            <person name="Blanc G."/>
            <person name="Decker E.L."/>
            <person name="van Gessel N."/>
            <person name="Grimwood J."/>
            <person name="Hayes R.D."/>
            <person name="Graham S.W."/>
            <person name="Gunter L.E."/>
            <person name="McDaniel S.F."/>
            <person name="Hoernstein S.N.W."/>
            <person name="Larsson A."/>
            <person name="Li F.W."/>
            <person name="Perroud P.F."/>
            <person name="Phillips J."/>
            <person name="Ranjan P."/>
            <person name="Rokshar D.S."/>
            <person name="Rothfels C.J."/>
            <person name="Schneider L."/>
            <person name="Shu S."/>
            <person name="Stevenson D.W."/>
            <person name="Thummler F."/>
            <person name="Tillich M."/>
            <person name="Villarreal Aguilar J.C."/>
            <person name="Widiez T."/>
            <person name="Wong G.K."/>
            <person name="Wymore A."/>
            <person name="Zhang Y."/>
            <person name="Zimmer A.D."/>
            <person name="Quatrano R.S."/>
            <person name="Mayer K.F.X."/>
            <person name="Goodstein D."/>
            <person name="Casacuberta J.M."/>
            <person name="Vandepoele K."/>
            <person name="Reski R."/>
            <person name="Cuming A.C."/>
            <person name="Tuskan G.A."/>
            <person name="Maumus F."/>
            <person name="Salse J."/>
            <person name="Schmutz J."/>
            <person name="Rensing S.A."/>
        </authorList>
    </citation>
    <scope>NUCLEOTIDE SEQUENCE [LARGE SCALE GENOMIC DNA]</scope>
    <source>
        <strain evidence="2 3">cv. Gransden 2004</strain>
    </source>
</reference>
<accession>A0A2K1IRG5</accession>
<reference evidence="1 3" key="1">
    <citation type="journal article" date="2008" name="Science">
        <title>The Physcomitrella genome reveals evolutionary insights into the conquest of land by plants.</title>
        <authorList>
            <person name="Rensing S."/>
            <person name="Lang D."/>
            <person name="Zimmer A."/>
            <person name="Terry A."/>
            <person name="Salamov A."/>
            <person name="Shapiro H."/>
            <person name="Nishiyama T."/>
            <person name="Perroud P.-F."/>
            <person name="Lindquist E."/>
            <person name="Kamisugi Y."/>
            <person name="Tanahashi T."/>
            <person name="Sakakibara K."/>
            <person name="Fujita T."/>
            <person name="Oishi K."/>
            <person name="Shin-I T."/>
            <person name="Kuroki Y."/>
            <person name="Toyoda A."/>
            <person name="Suzuki Y."/>
            <person name="Hashimoto A."/>
            <person name="Yamaguchi K."/>
            <person name="Sugano A."/>
            <person name="Kohara Y."/>
            <person name="Fujiyama A."/>
            <person name="Anterola A."/>
            <person name="Aoki S."/>
            <person name="Ashton N."/>
            <person name="Barbazuk W.B."/>
            <person name="Barker E."/>
            <person name="Bennetzen J."/>
            <person name="Bezanilla M."/>
            <person name="Blankenship R."/>
            <person name="Cho S.H."/>
            <person name="Dutcher S."/>
            <person name="Estelle M."/>
            <person name="Fawcett J.A."/>
            <person name="Gundlach H."/>
            <person name="Hanada K."/>
            <person name="Heyl A."/>
            <person name="Hicks K.A."/>
            <person name="Hugh J."/>
            <person name="Lohr M."/>
            <person name="Mayer K."/>
            <person name="Melkozernov A."/>
            <person name="Murata T."/>
            <person name="Nelson D."/>
            <person name="Pils B."/>
            <person name="Prigge M."/>
            <person name="Reiss B."/>
            <person name="Renner T."/>
            <person name="Rombauts S."/>
            <person name="Rushton P."/>
            <person name="Sanderfoot A."/>
            <person name="Schween G."/>
            <person name="Shiu S.-H."/>
            <person name="Stueber K."/>
            <person name="Theodoulou F.L."/>
            <person name="Tu H."/>
            <person name="Van de Peer Y."/>
            <person name="Verrier P.J."/>
            <person name="Waters E."/>
            <person name="Wood A."/>
            <person name="Yang L."/>
            <person name="Cove D."/>
            <person name="Cuming A."/>
            <person name="Hasebe M."/>
            <person name="Lucas S."/>
            <person name="Mishler D.B."/>
            <person name="Reski R."/>
            <person name="Grigoriev I."/>
            <person name="Quatrano R.S."/>
            <person name="Boore J.L."/>
        </authorList>
    </citation>
    <scope>NUCLEOTIDE SEQUENCE [LARGE SCALE GENOMIC DNA]</scope>
    <source>
        <strain evidence="2 3">cv. Gransden 2004</strain>
    </source>
</reference>
<gene>
    <name evidence="1" type="ORF">PHYPA_025990</name>
</gene>
<dbReference type="EMBL" id="ABEU02000021">
    <property type="protein sequence ID" value="PNR31867.1"/>
    <property type="molecule type" value="Genomic_DNA"/>
</dbReference>
<protein>
    <submittedName>
        <fullName evidence="1 2">Uncharacterized protein</fullName>
    </submittedName>
</protein>
<evidence type="ECO:0000313" key="2">
    <source>
        <dbReference type="EnsemblPlants" id="PAC:32915126.CDS.1"/>
    </source>
</evidence>
<evidence type="ECO:0000313" key="1">
    <source>
        <dbReference type="EMBL" id="PNR31867.1"/>
    </source>
</evidence>
<dbReference type="Proteomes" id="UP000006727">
    <property type="component" value="Chromosome 21"/>
</dbReference>
<organism evidence="1">
    <name type="scientific">Physcomitrium patens</name>
    <name type="common">Spreading-leaved earth moss</name>
    <name type="synonym">Physcomitrella patens</name>
    <dbReference type="NCBI Taxonomy" id="3218"/>
    <lineage>
        <taxon>Eukaryota</taxon>
        <taxon>Viridiplantae</taxon>
        <taxon>Streptophyta</taxon>
        <taxon>Embryophyta</taxon>
        <taxon>Bryophyta</taxon>
        <taxon>Bryophytina</taxon>
        <taxon>Bryopsida</taxon>
        <taxon>Funariidae</taxon>
        <taxon>Funariales</taxon>
        <taxon>Funariaceae</taxon>
        <taxon>Physcomitrium</taxon>
    </lineage>
</organism>
<name>A0A2K1IRG5_PHYPA</name>
<dbReference type="PaxDb" id="3218-PP1S235_34V6.1"/>
<dbReference type="EnsemblPlants" id="Pp3c21_10390V3.2">
    <property type="protein sequence ID" value="PAC:32915127.CDS.1"/>
    <property type="gene ID" value="Pp3c21_10390"/>
</dbReference>
<dbReference type="InParanoid" id="A0A2K1IRG5"/>
<dbReference type="EnsemblPlants" id="Pp3c21_10390V3.1">
    <property type="protein sequence ID" value="PAC:32915126.CDS.1"/>
    <property type="gene ID" value="Pp3c21_10390"/>
</dbReference>
<dbReference type="Gramene" id="Pp3c21_10390V3.2">
    <property type="protein sequence ID" value="PAC:32915127.CDS.1"/>
    <property type="gene ID" value="Pp3c21_10390"/>
</dbReference>
<reference evidence="2" key="3">
    <citation type="submission" date="2020-12" db="UniProtKB">
        <authorList>
            <consortium name="EnsemblPlants"/>
        </authorList>
    </citation>
    <scope>IDENTIFICATION</scope>
</reference>
<dbReference type="AlphaFoldDB" id="A0A2K1IRG5"/>
<proteinExistence type="predicted"/>
<sequence>MMYFFSTTNIVPKTNYMRLQLSIILVNNKIFINYDKTCRFGRNEYRHNKYFRLGSYGC</sequence>
<evidence type="ECO:0000313" key="3">
    <source>
        <dbReference type="Proteomes" id="UP000006727"/>
    </source>
</evidence>
<keyword evidence="3" id="KW-1185">Reference proteome</keyword>